<evidence type="ECO:0000256" key="1">
    <source>
        <dbReference type="SAM" id="Phobius"/>
    </source>
</evidence>
<feature type="transmembrane region" description="Helical" evidence="1">
    <location>
        <begin position="198"/>
        <end position="218"/>
    </location>
</feature>
<keyword evidence="1" id="KW-0472">Membrane</keyword>
<protein>
    <submittedName>
        <fullName evidence="2">NADH dehydrogenase subunit 2</fullName>
    </submittedName>
</protein>
<feature type="transmembrane region" description="Helical" evidence="1">
    <location>
        <begin position="230"/>
        <end position="253"/>
    </location>
</feature>
<dbReference type="CTD" id="4536"/>
<evidence type="ECO:0000313" key="2">
    <source>
        <dbReference type="EMBL" id="AEX98043.1"/>
    </source>
</evidence>
<dbReference type="AlphaFoldDB" id="K9L357"/>
<feature type="transmembrane region" description="Helical" evidence="1">
    <location>
        <begin position="12"/>
        <end position="40"/>
    </location>
</feature>
<feature type="transmembrane region" description="Helical" evidence="1">
    <location>
        <begin position="86"/>
        <end position="107"/>
    </location>
</feature>
<feature type="transmembrane region" description="Helical" evidence="1">
    <location>
        <begin position="259"/>
        <end position="281"/>
    </location>
</feature>
<gene>
    <name evidence="2" type="primary">ND2</name>
</gene>
<feature type="transmembrane region" description="Helical" evidence="1">
    <location>
        <begin position="158"/>
        <end position="186"/>
    </location>
</feature>
<keyword evidence="1" id="KW-1133">Transmembrane helix</keyword>
<dbReference type="EMBL" id="JQ234674">
    <property type="protein sequence ID" value="AEX98043.1"/>
    <property type="molecule type" value="Genomic_DNA"/>
</dbReference>
<reference evidence="2" key="1">
    <citation type="submission" date="2011-12" db="EMBL/GenBank/DDBJ databases">
        <title>Bunostomum trigonocephalum: mitochondrial gene content, arrangement and composition compared with other Ancylostomatidae species.</title>
        <authorList>
            <person name="Gao J."/>
            <person name="Wang C."/>
        </authorList>
    </citation>
    <scope>NUCLEOTIDE SEQUENCE</scope>
</reference>
<keyword evidence="1" id="KW-0812">Transmembrane</keyword>
<dbReference type="RefSeq" id="YP_007183109.1">
    <property type="nucleotide sequence ID" value="NC_019803.1"/>
</dbReference>
<accession>K9L357</accession>
<geneLocation type="mitochondrion" evidence="2"/>
<feature type="transmembrane region" description="Helical" evidence="1">
    <location>
        <begin position="113"/>
        <end position="138"/>
    </location>
</feature>
<dbReference type="GeneID" id="14216820"/>
<name>K9L357_9BILA</name>
<feature type="transmembrane region" description="Helical" evidence="1">
    <location>
        <begin position="60"/>
        <end position="79"/>
    </location>
</feature>
<sequence length="282" mass="33353">MFVIFFNNISVFLSFLALLVNNILVWWSIFLIMTLVFVMLNKKIGSYSSLFNYFVIQESLGLVFLMFSFSYFQLLILLLKIGVSPFHFWIFNVTNSVFGYNLVWFLTFQKLPFLVVLLQFLIGGFMFLLILGLFVCLLQMFLTKGFKNLLILSSTESFNWIVLGFMISFFNVFFIFVYYFMVMVFLIPKFEYVNIFGYLSWETMLVFMNLPFSVNFFVKIFSLSEILKIHGFSVLMLLLLMFFSVLSLSFWLVNLSTKFFVVFKYGKSLFYFFIPLTLVVLI</sequence>
<keyword evidence="2" id="KW-0496">Mitochondrion</keyword>
<proteinExistence type="predicted"/>
<organism evidence="2">
    <name type="scientific">Bunostomum trigonocephalum</name>
    <name type="common">sheep hookworm</name>
    <dbReference type="NCBI Taxonomy" id="66065"/>
    <lineage>
        <taxon>Eukaryota</taxon>
        <taxon>Metazoa</taxon>
        <taxon>Ecdysozoa</taxon>
        <taxon>Nematoda</taxon>
        <taxon>Chromadorea</taxon>
        <taxon>Rhabditida</taxon>
        <taxon>Rhabditina</taxon>
        <taxon>Rhabditomorpha</taxon>
        <taxon>Strongyloidea</taxon>
        <taxon>Ancylostomatidae</taxon>
        <taxon>Bunostominae</taxon>
        <taxon>Bunostomum</taxon>
    </lineage>
</organism>